<dbReference type="Proteomes" id="UP001243846">
    <property type="component" value="Unassembled WGS sequence"/>
</dbReference>
<organism evidence="1 2">
    <name type="scientific">Paracoccus cavernae</name>
    <dbReference type="NCBI Taxonomy" id="1571207"/>
    <lineage>
        <taxon>Bacteria</taxon>
        <taxon>Pseudomonadati</taxon>
        <taxon>Pseudomonadota</taxon>
        <taxon>Alphaproteobacteria</taxon>
        <taxon>Rhodobacterales</taxon>
        <taxon>Paracoccaceae</taxon>
        <taxon>Paracoccus</taxon>
    </lineage>
</organism>
<dbReference type="EMBL" id="JAUFRC010000001">
    <property type="protein sequence ID" value="MDN3713304.1"/>
    <property type="molecule type" value="Genomic_DNA"/>
</dbReference>
<protein>
    <submittedName>
        <fullName evidence="1">Uncharacterized protein</fullName>
    </submittedName>
</protein>
<name>A0ABT8DDE4_9RHOB</name>
<keyword evidence="2" id="KW-1185">Reference proteome</keyword>
<sequence length="460" mass="50445">MASVVIPLPRRSVAIIDRTNVAGQPASKGAAMPIPSYSYPPRDEVPYLDWFGPHFQSVFVALNPFIKIHGGEPFRNSNWTPPEIVARAKRSGKECAVTWAEVATLCGFETIAVVNQALRLTGSKRIAPEYASVKSTELLLKHCREGHLYPPDEGRPSSPFECFFSDFATAAGQHTVLAGDGHPARREQLPIPNLADPEQINEFSEFAALDGSFYAAIYTDYHYWLVCQTAGSLSKARPEAFFEGFYANAATNDFWGIGNDKRGNDSFVRPAIRSSDSSRSRRAGHEVLPASPRWPFGPRRLIDVSSAASIASPSAKHDAGLGRAHATGDHHQILRNTRLSRAQKLRRVHGRSPHRHAAGQPPGCRARRCGHWLCQSSALRIYGLAASFDPVRGPLVTKAGRWPGAGGGAKSCPRWLRLYASTESSNLAMRALLQRCGAHEIGFSDDLNISGERETLFRLK</sequence>
<comment type="caution">
    <text evidence="1">The sequence shown here is derived from an EMBL/GenBank/DDBJ whole genome shotgun (WGS) entry which is preliminary data.</text>
</comment>
<accession>A0ABT8DDE4</accession>
<evidence type="ECO:0000313" key="1">
    <source>
        <dbReference type="EMBL" id="MDN3713304.1"/>
    </source>
</evidence>
<proteinExistence type="predicted"/>
<evidence type="ECO:0000313" key="2">
    <source>
        <dbReference type="Proteomes" id="UP001243846"/>
    </source>
</evidence>
<gene>
    <name evidence="1" type="ORF">QWZ10_19125</name>
</gene>
<reference evidence="2" key="1">
    <citation type="journal article" date="2019" name="Int. J. Syst. Evol. Microbiol.">
        <title>The Global Catalogue of Microorganisms (GCM) 10K type strain sequencing project: providing services to taxonomists for standard genome sequencing and annotation.</title>
        <authorList>
            <consortium name="The Broad Institute Genomics Platform"/>
            <consortium name="The Broad Institute Genome Sequencing Center for Infectious Disease"/>
            <person name="Wu L."/>
            <person name="Ma J."/>
        </authorList>
    </citation>
    <scope>NUCLEOTIDE SEQUENCE [LARGE SCALE GENOMIC DNA]</scope>
    <source>
        <strain evidence="2">CECT 8482</strain>
    </source>
</reference>